<dbReference type="InterPro" id="IPR010982">
    <property type="entry name" value="Lambda_DNA-bd_dom_sf"/>
</dbReference>
<feature type="region of interest" description="Disordered" evidence="1">
    <location>
        <begin position="238"/>
        <end position="261"/>
    </location>
</feature>
<organism evidence="3 4">
    <name type="scientific">Kribbella italica</name>
    <dbReference type="NCBI Taxonomy" id="1540520"/>
    <lineage>
        <taxon>Bacteria</taxon>
        <taxon>Bacillati</taxon>
        <taxon>Actinomycetota</taxon>
        <taxon>Actinomycetes</taxon>
        <taxon>Propionibacteriales</taxon>
        <taxon>Kribbellaceae</taxon>
        <taxon>Kribbella</taxon>
    </lineage>
</organism>
<feature type="compositionally biased region" description="Basic and acidic residues" evidence="1">
    <location>
        <begin position="241"/>
        <end position="255"/>
    </location>
</feature>
<evidence type="ECO:0000313" key="4">
    <source>
        <dbReference type="Proteomes" id="UP000549971"/>
    </source>
</evidence>
<comment type="caution">
    <text evidence="3">The sequence shown here is derived from an EMBL/GenBank/DDBJ whole genome shotgun (WGS) entry which is preliminary data.</text>
</comment>
<dbReference type="Gene3D" id="1.10.260.40">
    <property type="entry name" value="lambda repressor-like DNA-binding domains"/>
    <property type="match status" value="1"/>
</dbReference>
<name>A0A7W9J2E5_9ACTN</name>
<dbReference type="GO" id="GO:0003677">
    <property type="term" value="F:DNA binding"/>
    <property type="evidence" value="ECO:0007669"/>
    <property type="project" value="InterPro"/>
</dbReference>
<dbReference type="Proteomes" id="UP000549971">
    <property type="component" value="Unassembled WGS sequence"/>
</dbReference>
<protein>
    <submittedName>
        <fullName evidence="3">Transcriptional regulator with XRE-family HTH domain</fullName>
    </submittedName>
</protein>
<sequence length="379" mass="41317">MFEFGVRARELLHVRGLSLRAAARSLYVDHAYLSRVLSGRQKPSADLVERLDELLRADGVLLALMPDPEPADEVERISGALGNRYRPDDAVADWVARCLVEHRLVEDRIGGAAILPVVKAQLATVDQLRGDADGHVRDRLLQLGSEYGQFLGWVYEDARDFTNATRWYDLTGELAIEAGNPNMAATVRSMKAHAAWLQNDGFRTVRLAEAALWHDGRVAPGVDALSLAQLARGHAMQNDPDAAHRALDRARERWDASAADPDSEPPWVYFSGPTWYLHQQALVEIELGRGDAAVSLLDDAVKALPESYHRDRVRFLAFKARALVLTGELAAAADLAEGLAPDAVALNGSAVHDLRGVATTISGQLPVRGRELAAVLKAG</sequence>
<dbReference type="PROSITE" id="PS50943">
    <property type="entry name" value="HTH_CROC1"/>
    <property type="match status" value="1"/>
</dbReference>
<reference evidence="3 4" key="1">
    <citation type="submission" date="2020-08" db="EMBL/GenBank/DDBJ databases">
        <title>Sequencing the genomes of 1000 actinobacteria strains.</title>
        <authorList>
            <person name="Klenk H.-P."/>
        </authorList>
    </citation>
    <scope>NUCLEOTIDE SEQUENCE [LARGE SCALE GENOMIC DNA]</scope>
    <source>
        <strain evidence="3 4">DSM 28967</strain>
    </source>
</reference>
<dbReference type="EMBL" id="JACHMY010000001">
    <property type="protein sequence ID" value="MBB5834381.1"/>
    <property type="molecule type" value="Genomic_DNA"/>
</dbReference>
<dbReference type="SMART" id="SM00530">
    <property type="entry name" value="HTH_XRE"/>
    <property type="match status" value="1"/>
</dbReference>
<dbReference type="SUPFAM" id="SSF48452">
    <property type="entry name" value="TPR-like"/>
    <property type="match status" value="1"/>
</dbReference>
<feature type="domain" description="HTH cro/C1-type" evidence="2">
    <location>
        <begin position="9"/>
        <end position="62"/>
    </location>
</feature>
<dbReference type="AlphaFoldDB" id="A0A7W9J2E5"/>
<dbReference type="Pfam" id="PF13560">
    <property type="entry name" value="HTH_31"/>
    <property type="match status" value="1"/>
</dbReference>
<dbReference type="InterPro" id="IPR011990">
    <property type="entry name" value="TPR-like_helical_dom_sf"/>
</dbReference>
<dbReference type="CDD" id="cd00093">
    <property type="entry name" value="HTH_XRE"/>
    <property type="match status" value="1"/>
</dbReference>
<dbReference type="InterPro" id="IPR001387">
    <property type="entry name" value="Cro/C1-type_HTH"/>
</dbReference>
<dbReference type="SUPFAM" id="SSF47413">
    <property type="entry name" value="lambda repressor-like DNA-binding domains"/>
    <property type="match status" value="1"/>
</dbReference>
<evidence type="ECO:0000259" key="2">
    <source>
        <dbReference type="PROSITE" id="PS50943"/>
    </source>
</evidence>
<evidence type="ECO:0000256" key="1">
    <source>
        <dbReference type="SAM" id="MobiDB-lite"/>
    </source>
</evidence>
<dbReference type="Gene3D" id="1.25.40.10">
    <property type="entry name" value="Tetratricopeptide repeat domain"/>
    <property type="match status" value="1"/>
</dbReference>
<evidence type="ECO:0000313" key="3">
    <source>
        <dbReference type="EMBL" id="MBB5834381.1"/>
    </source>
</evidence>
<keyword evidence="4" id="KW-1185">Reference proteome</keyword>
<gene>
    <name evidence="3" type="ORF">HDA39_001115</name>
</gene>
<proteinExistence type="predicted"/>
<accession>A0A7W9J2E5</accession>
<dbReference type="RefSeq" id="WP_184794153.1">
    <property type="nucleotide sequence ID" value="NZ_JACHMY010000001.1"/>
</dbReference>